<accession>W1XQW4</accession>
<evidence type="ECO:0000313" key="2">
    <source>
        <dbReference type="EMBL" id="ETJ32526.1"/>
    </source>
</evidence>
<organism evidence="2">
    <name type="scientific">human gut metagenome</name>
    <dbReference type="NCBI Taxonomy" id="408170"/>
    <lineage>
        <taxon>unclassified sequences</taxon>
        <taxon>metagenomes</taxon>
        <taxon>organismal metagenomes</taxon>
    </lineage>
</organism>
<name>W1XQW4_9ZZZZ</name>
<sequence>MHKCVVKNSFGNFHLGFENQPIAHTDGLWNFLGMALAGFCSVLLGGCP</sequence>
<evidence type="ECO:0000256" key="1">
    <source>
        <dbReference type="SAM" id="Phobius"/>
    </source>
</evidence>
<feature type="transmembrane region" description="Helical" evidence="1">
    <location>
        <begin position="28"/>
        <end position="47"/>
    </location>
</feature>
<keyword evidence="1" id="KW-1133">Transmembrane helix</keyword>
<keyword evidence="1" id="KW-0472">Membrane</keyword>
<gene>
    <name evidence="2" type="ORF">Q604_UNBC13020G0001</name>
</gene>
<reference evidence="2" key="1">
    <citation type="submission" date="2013-12" db="EMBL/GenBank/DDBJ databases">
        <title>A Varibaculum cambriense genome reconstructed from a premature infant gut community with otherwise low bacterial novelty that shifts toward anaerobic metabolism during the third week of life.</title>
        <authorList>
            <person name="Brown C.T."/>
            <person name="Sharon I."/>
            <person name="Thomas B.C."/>
            <person name="Castelle C.J."/>
            <person name="Morowitz M.J."/>
            <person name="Banfield J.F."/>
        </authorList>
    </citation>
    <scope>NUCLEOTIDE SEQUENCE</scope>
</reference>
<comment type="caution">
    <text evidence="2">The sequence shown here is derived from an EMBL/GenBank/DDBJ whole genome shotgun (WGS) entry which is preliminary data.</text>
</comment>
<feature type="non-terminal residue" evidence="2">
    <location>
        <position position="48"/>
    </location>
</feature>
<dbReference type="EMBL" id="AZMM01013020">
    <property type="protein sequence ID" value="ETJ32526.1"/>
    <property type="molecule type" value="Genomic_DNA"/>
</dbReference>
<keyword evidence="1" id="KW-0812">Transmembrane</keyword>
<proteinExistence type="predicted"/>
<dbReference type="AlphaFoldDB" id="W1XQW4"/>
<protein>
    <submittedName>
        <fullName evidence="2">Uncharacterized protein</fullName>
    </submittedName>
</protein>